<dbReference type="EMBL" id="CP072800">
    <property type="protein sequence ID" value="QTR51321.1"/>
    <property type="molecule type" value="Genomic_DNA"/>
</dbReference>
<dbReference type="InterPro" id="IPR051201">
    <property type="entry name" value="Chloro_Bact_Ser_Proteases"/>
</dbReference>
<keyword evidence="5" id="KW-1185">Reference proteome</keyword>
<organism evidence="4 5">
    <name type="scientific">Candidatus Thiothrix anitrata</name>
    <dbReference type="NCBI Taxonomy" id="2823902"/>
    <lineage>
        <taxon>Bacteria</taxon>
        <taxon>Pseudomonadati</taxon>
        <taxon>Pseudomonadota</taxon>
        <taxon>Gammaproteobacteria</taxon>
        <taxon>Thiotrichales</taxon>
        <taxon>Thiotrichaceae</taxon>
        <taxon>Thiothrix</taxon>
    </lineage>
</organism>
<keyword evidence="2" id="KW-0378">Hydrolase</keyword>
<dbReference type="SUPFAM" id="SSF50156">
    <property type="entry name" value="PDZ domain-like"/>
    <property type="match status" value="1"/>
</dbReference>
<gene>
    <name evidence="4" type="ORF">J8380_07170</name>
</gene>
<dbReference type="SMART" id="SM00228">
    <property type="entry name" value="PDZ"/>
    <property type="match status" value="1"/>
</dbReference>
<dbReference type="Pfam" id="PF13180">
    <property type="entry name" value="PDZ_2"/>
    <property type="match status" value="1"/>
</dbReference>
<dbReference type="Pfam" id="PF13365">
    <property type="entry name" value="Trypsin_2"/>
    <property type="match status" value="1"/>
</dbReference>
<dbReference type="Gene3D" id="2.30.42.10">
    <property type="match status" value="1"/>
</dbReference>
<evidence type="ECO:0000256" key="1">
    <source>
        <dbReference type="ARBA" id="ARBA00022670"/>
    </source>
</evidence>
<reference evidence="4 5" key="1">
    <citation type="submission" date="2021-04" db="EMBL/GenBank/DDBJ databases">
        <title>Genomics, taxonomy and metabolism of representatives of sulfur bacteria of the genus Thiothrix: Thiothrix fructosivorans QT, Thiothrix unzii A1T and three new species, Thiothrix subterranea sp. nov., Thiothrix litoralis sp. nov. and 'Candidatus Thiothrix anitrata' sp. nov.</title>
        <authorList>
            <person name="Ravin N.V."/>
            <person name="Smolyakov D."/>
            <person name="Rudenko T.S."/>
            <person name="Mardanov A.V."/>
            <person name="Beletsky A.V."/>
            <person name="Markov N.D."/>
            <person name="Fomenkov A.I."/>
            <person name="Roberts R.J."/>
            <person name="Karnachuk O.V."/>
            <person name="Novikov A."/>
            <person name="Grabovich M.Y."/>
        </authorList>
    </citation>
    <scope>NUCLEOTIDE SEQUENCE [LARGE SCALE GENOMIC DNA]</scope>
    <source>
        <strain evidence="4 5">A52</strain>
    </source>
</reference>
<dbReference type="Proteomes" id="UP000672027">
    <property type="component" value="Chromosome"/>
</dbReference>
<evidence type="ECO:0000313" key="4">
    <source>
        <dbReference type="EMBL" id="QTR51321.1"/>
    </source>
</evidence>
<evidence type="ECO:0000256" key="2">
    <source>
        <dbReference type="ARBA" id="ARBA00022801"/>
    </source>
</evidence>
<dbReference type="PRINTS" id="PR00834">
    <property type="entry name" value="PROTEASES2C"/>
</dbReference>
<evidence type="ECO:0000259" key="3">
    <source>
        <dbReference type="PROSITE" id="PS50106"/>
    </source>
</evidence>
<evidence type="ECO:0000313" key="5">
    <source>
        <dbReference type="Proteomes" id="UP000672027"/>
    </source>
</evidence>
<dbReference type="InterPro" id="IPR036034">
    <property type="entry name" value="PDZ_sf"/>
</dbReference>
<protein>
    <submittedName>
        <fullName evidence="4">Trypsin-like peptidase domain-containing protein</fullName>
    </submittedName>
</protein>
<dbReference type="PANTHER" id="PTHR43343:SF3">
    <property type="entry name" value="PROTEASE DO-LIKE 8, CHLOROPLASTIC"/>
    <property type="match status" value="1"/>
</dbReference>
<dbReference type="RefSeq" id="WP_210229632.1">
    <property type="nucleotide sequence ID" value="NZ_CP072800.1"/>
</dbReference>
<dbReference type="InterPro" id="IPR001478">
    <property type="entry name" value="PDZ"/>
</dbReference>
<name>A0ABX7X616_9GAMM</name>
<feature type="domain" description="PDZ" evidence="3">
    <location>
        <begin position="299"/>
        <end position="364"/>
    </location>
</feature>
<dbReference type="PROSITE" id="PS50106">
    <property type="entry name" value="PDZ"/>
    <property type="match status" value="1"/>
</dbReference>
<sequence length="407" mass="43632">MPAIIDRKRKPNWTQPVMAADNPRQRNSVANLPPKMIKILSVGFITVLLSGCMTLQGKYDPLLNPRESGKAFAAVTRQVSPSVVSVQSEYPIDTTTLQLSPADEEFLKRYLGELPKPPADLPPEDLLDVAQGSGFVFKKAGGYTYILTTSHLVKDARQVRVMLLNGQELEAKVKGVDAQSDIAVLEIPVVDAPPLPLGNTSKLEVGEWVMAIGNPFGLQHTLTVGVVSAIGRTELGINDYEDFIQTDAAINPGNSGGPLVNLDGQVVGMNTAIFSSSGGYMGIGFAIPINFVTTVANQLIQQGSVVRGQIGAVLQPLTREVAQKMQLERGQNGILVTEIQPNSPAAKAGLQVDDLIIGYAGRPVFDVGEFRNRVAASAPGSRQQLEVLRLGQRETLQVDIGRLSPVP</sequence>
<dbReference type="InterPro" id="IPR009003">
    <property type="entry name" value="Peptidase_S1_PA"/>
</dbReference>
<proteinExistence type="predicted"/>
<dbReference type="Gene3D" id="2.40.10.120">
    <property type="match status" value="1"/>
</dbReference>
<accession>A0ABX7X616</accession>
<dbReference type="SUPFAM" id="SSF50494">
    <property type="entry name" value="Trypsin-like serine proteases"/>
    <property type="match status" value="1"/>
</dbReference>
<dbReference type="PANTHER" id="PTHR43343">
    <property type="entry name" value="PEPTIDASE S12"/>
    <property type="match status" value="1"/>
</dbReference>
<dbReference type="InterPro" id="IPR001940">
    <property type="entry name" value="Peptidase_S1C"/>
</dbReference>
<keyword evidence="1" id="KW-0645">Protease</keyword>